<feature type="compositionally biased region" description="Acidic residues" evidence="1">
    <location>
        <begin position="1"/>
        <end position="10"/>
    </location>
</feature>
<protein>
    <submittedName>
        <fullName evidence="2">Uncharacterized protein</fullName>
    </submittedName>
</protein>
<dbReference type="EMBL" id="ML976812">
    <property type="protein sequence ID" value="KAF1964069.1"/>
    <property type="molecule type" value="Genomic_DNA"/>
</dbReference>
<evidence type="ECO:0000256" key="1">
    <source>
        <dbReference type="SAM" id="MobiDB-lite"/>
    </source>
</evidence>
<reference evidence="2" key="1">
    <citation type="journal article" date="2020" name="Stud. Mycol.">
        <title>101 Dothideomycetes genomes: a test case for predicting lifestyles and emergence of pathogens.</title>
        <authorList>
            <person name="Haridas S."/>
            <person name="Albert R."/>
            <person name="Binder M."/>
            <person name="Bloem J."/>
            <person name="Labutti K."/>
            <person name="Salamov A."/>
            <person name="Andreopoulos B."/>
            <person name="Baker S."/>
            <person name="Barry K."/>
            <person name="Bills G."/>
            <person name="Bluhm B."/>
            <person name="Cannon C."/>
            <person name="Castanera R."/>
            <person name="Culley D."/>
            <person name="Daum C."/>
            <person name="Ezra D."/>
            <person name="Gonzalez J."/>
            <person name="Henrissat B."/>
            <person name="Kuo A."/>
            <person name="Liang C."/>
            <person name="Lipzen A."/>
            <person name="Lutzoni F."/>
            <person name="Magnuson J."/>
            <person name="Mondo S."/>
            <person name="Nolan M."/>
            <person name="Ohm R."/>
            <person name="Pangilinan J."/>
            <person name="Park H.-J."/>
            <person name="Ramirez L."/>
            <person name="Alfaro M."/>
            <person name="Sun H."/>
            <person name="Tritt A."/>
            <person name="Yoshinaga Y."/>
            <person name="Zwiers L.-H."/>
            <person name="Turgeon B."/>
            <person name="Goodwin S."/>
            <person name="Spatafora J."/>
            <person name="Crous P."/>
            <person name="Grigoriev I."/>
        </authorList>
    </citation>
    <scope>NUCLEOTIDE SEQUENCE</scope>
    <source>
        <strain evidence="2">CBS 107.79</strain>
    </source>
</reference>
<sequence>MSDSGEEDECPPQGADLSAQNTTGDLAPMLNKSEVIDLTDLGDESSDDDEDEGERKCPSSSSRSSSVLQNARFFARPAATASPTLSPSSGNIQAGDAVPHGDPLFMADTGISSSNLSLQKSSTHAI</sequence>
<accession>A0A6A5UJA7</accession>
<organism evidence="2 3">
    <name type="scientific">Bimuria novae-zelandiae CBS 107.79</name>
    <dbReference type="NCBI Taxonomy" id="1447943"/>
    <lineage>
        <taxon>Eukaryota</taxon>
        <taxon>Fungi</taxon>
        <taxon>Dikarya</taxon>
        <taxon>Ascomycota</taxon>
        <taxon>Pezizomycotina</taxon>
        <taxon>Dothideomycetes</taxon>
        <taxon>Pleosporomycetidae</taxon>
        <taxon>Pleosporales</taxon>
        <taxon>Massarineae</taxon>
        <taxon>Didymosphaeriaceae</taxon>
        <taxon>Bimuria</taxon>
    </lineage>
</organism>
<gene>
    <name evidence="2" type="ORF">BU23DRAFT_78221</name>
</gene>
<evidence type="ECO:0000313" key="2">
    <source>
        <dbReference type="EMBL" id="KAF1964069.1"/>
    </source>
</evidence>
<keyword evidence="3" id="KW-1185">Reference proteome</keyword>
<evidence type="ECO:0000313" key="3">
    <source>
        <dbReference type="Proteomes" id="UP000800036"/>
    </source>
</evidence>
<feature type="compositionally biased region" description="Acidic residues" evidence="1">
    <location>
        <begin position="40"/>
        <end position="52"/>
    </location>
</feature>
<feature type="region of interest" description="Disordered" evidence="1">
    <location>
        <begin position="1"/>
        <end position="126"/>
    </location>
</feature>
<name>A0A6A5UJA7_9PLEO</name>
<feature type="compositionally biased region" description="Low complexity" evidence="1">
    <location>
        <begin position="112"/>
        <end position="126"/>
    </location>
</feature>
<proteinExistence type="predicted"/>
<feature type="compositionally biased region" description="Low complexity" evidence="1">
    <location>
        <begin position="75"/>
        <end position="89"/>
    </location>
</feature>
<dbReference type="AlphaFoldDB" id="A0A6A5UJA7"/>
<dbReference type="Proteomes" id="UP000800036">
    <property type="component" value="Unassembled WGS sequence"/>
</dbReference>